<sequence length="106" mass="11782">MVEVEVVVVVVVGRAERKIISSFPAQNTGFSGVRKAVDCPKALDIQLTPRAESVRGRGLTCRKLEARGKGEKQQEEERDRGSPRETAWVYSSSWVMLLVVLILILT</sequence>
<proteinExistence type="predicted"/>
<organism evidence="3 4">
    <name type="scientific">Scylla paramamosain</name>
    <name type="common">Mud crab</name>
    <dbReference type="NCBI Taxonomy" id="85552"/>
    <lineage>
        <taxon>Eukaryota</taxon>
        <taxon>Metazoa</taxon>
        <taxon>Ecdysozoa</taxon>
        <taxon>Arthropoda</taxon>
        <taxon>Crustacea</taxon>
        <taxon>Multicrustacea</taxon>
        <taxon>Malacostraca</taxon>
        <taxon>Eumalacostraca</taxon>
        <taxon>Eucarida</taxon>
        <taxon>Decapoda</taxon>
        <taxon>Pleocyemata</taxon>
        <taxon>Brachyura</taxon>
        <taxon>Eubrachyura</taxon>
        <taxon>Portunoidea</taxon>
        <taxon>Portunidae</taxon>
        <taxon>Portuninae</taxon>
        <taxon>Scylla</taxon>
    </lineage>
</organism>
<feature type="region of interest" description="Disordered" evidence="1">
    <location>
        <begin position="65"/>
        <end position="85"/>
    </location>
</feature>
<evidence type="ECO:0000313" key="3">
    <source>
        <dbReference type="EMBL" id="KAK8377036.1"/>
    </source>
</evidence>
<dbReference type="EMBL" id="JARAKH010000047">
    <property type="protein sequence ID" value="KAK8377036.1"/>
    <property type="molecule type" value="Genomic_DNA"/>
</dbReference>
<reference evidence="3 4" key="1">
    <citation type="submission" date="2023-03" db="EMBL/GenBank/DDBJ databases">
        <title>High-quality genome of Scylla paramamosain provides insights in environmental adaptation.</title>
        <authorList>
            <person name="Zhang L."/>
        </authorList>
    </citation>
    <scope>NUCLEOTIDE SEQUENCE [LARGE SCALE GENOMIC DNA]</scope>
    <source>
        <strain evidence="3">LZ_2023a</strain>
        <tissue evidence="3">Muscle</tissue>
    </source>
</reference>
<dbReference type="Proteomes" id="UP001487740">
    <property type="component" value="Unassembled WGS sequence"/>
</dbReference>
<feature type="transmembrane region" description="Helical" evidence="2">
    <location>
        <begin position="87"/>
        <end position="105"/>
    </location>
</feature>
<name>A0AAW0SPY0_SCYPA</name>
<evidence type="ECO:0000256" key="2">
    <source>
        <dbReference type="SAM" id="Phobius"/>
    </source>
</evidence>
<keyword evidence="4" id="KW-1185">Reference proteome</keyword>
<keyword evidence="2" id="KW-0472">Membrane</keyword>
<evidence type="ECO:0000256" key="1">
    <source>
        <dbReference type="SAM" id="MobiDB-lite"/>
    </source>
</evidence>
<feature type="compositionally biased region" description="Basic and acidic residues" evidence="1">
    <location>
        <begin position="65"/>
        <end position="83"/>
    </location>
</feature>
<protein>
    <submittedName>
        <fullName evidence="3">Uncharacterized protein</fullName>
    </submittedName>
</protein>
<evidence type="ECO:0000313" key="4">
    <source>
        <dbReference type="Proteomes" id="UP001487740"/>
    </source>
</evidence>
<accession>A0AAW0SPY0</accession>
<keyword evidence="2" id="KW-1133">Transmembrane helix</keyword>
<dbReference type="AlphaFoldDB" id="A0AAW0SPY0"/>
<comment type="caution">
    <text evidence="3">The sequence shown here is derived from an EMBL/GenBank/DDBJ whole genome shotgun (WGS) entry which is preliminary data.</text>
</comment>
<keyword evidence="2" id="KW-0812">Transmembrane</keyword>
<gene>
    <name evidence="3" type="ORF">O3P69_013583</name>
</gene>